<evidence type="ECO:0000313" key="1">
    <source>
        <dbReference type="EMBL" id="KPJ02467.1"/>
    </source>
</evidence>
<proteinExistence type="predicted"/>
<accession>A0A194QAG6</accession>
<sequence length="391" mass="45423">MKTSSCQILSEMFGDILFSKYLLFLIISCEYASCNQLSRARNHIEYGPRSDLELIKNLDDKTYDELMNEVPMLKRVFQGNRKDESFQFNSTALPMLFRGEILQRPHAAPIMVNFDDGSRFTSSDSPATIRNSTFSSKAPVTLRSRWPTVKHRIRGMLDGRRQLFPGFGFRIQDVTFTAYWFTVYPHIISCYWCGLNDSFVPTKSICYSIWDSEDTRIRDLGRFFRARCHYYDYYRYYDRQIKMVRWYPATVEYVYDHGLKTCMFGPYMKGCFKRFVDVGPLYTARGCRGAFLPWRSYTRSAASHRLMRLEIVARGHEDVCVHSPEASLTPYSRAISLFVRYHVCVCDKPYCNVCAPLYVPLALPLGKTLGKYFSTTVTAMLSCILPLITIK</sequence>
<reference evidence="1 2" key="1">
    <citation type="journal article" date="2015" name="Nat. Commun.">
        <title>Outbred genome sequencing and CRISPR/Cas9 gene editing in butterflies.</title>
        <authorList>
            <person name="Li X."/>
            <person name="Fan D."/>
            <person name="Zhang W."/>
            <person name="Liu G."/>
            <person name="Zhang L."/>
            <person name="Zhao L."/>
            <person name="Fang X."/>
            <person name="Chen L."/>
            <person name="Dong Y."/>
            <person name="Chen Y."/>
            <person name="Ding Y."/>
            <person name="Zhao R."/>
            <person name="Feng M."/>
            <person name="Zhu Y."/>
            <person name="Feng Y."/>
            <person name="Jiang X."/>
            <person name="Zhu D."/>
            <person name="Xiang H."/>
            <person name="Feng X."/>
            <person name="Li S."/>
            <person name="Wang J."/>
            <person name="Zhang G."/>
            <person name="Kronforst M.R."/>
            <person name="Wang W."/>
        </authorList>
    </citation>
    <scope>NUCLEOTIDE SEQUENCE [LARGE SCALE GENOMIC DNA]</scope>
    <source>
        <strain evidence="1">Ya'a_city_454_Px</strain>
        <tissue evidence="1">Whole body</tissue>
    </source>
</reference>
<dbReference type="AlphaFoldDB" id="A0A194QAG6"/>
<dbReference type="EMBL" id="KQ459232">
    <property type="protein sequence ID" value="KPJ02467.1"/>
    <property type="molecule type" value="Genomic_DNA"/>
</dbReference>
<dbReference type="Proteomes" id="UP000053268">
    <property type="component" value="Unassembled WGS sequence"/>
</dbReference>
<evidence type="ECO:0000313" key="2">
    <source>
        <dbReference type="Proteomes" id="UP000053268"/>
    </source>
</evidence>
<protein>
    <submittedName>
        <fullName evidence="1">Uncharacterized protein</fullName>
    </submittedName>
</protein>
<organism evidence="1 2">
    <name type="scientific">Papilio xuthus</name>
    <name type="common">Asian swallowtail butterfly</name>
    <dbReference type="NCBI Taxonomy" id="66420"/>
    <lineage>
        <taxon>Eukaryota</taxon>
        <taxon>Metazoa</taxon>
        <taxon>Ecdysozoa</taxon>
        <taxon>Arthropoda</taxon>
        <taxon>Hexapoda</taxon>
        <taxon>Insecta</taxon>
        <taxon>Pterygota</taxon>
        <taxon>Neoptera</taxon>
        <taxon>Endopterygota</taxon>
        <taxon>Lepidoptera</taxon>
        <taxon>Glossata</taxon>
        <taxon>Ditrysia</taxon>
        <taxon>Papilionoidea</taxon>
        <taxon>Papilionidae</taxon>
        <taxon>Papilioninae</taxon>
        <taxon>Papilio</taxon>
    </lineage>
</organism>
<name>A0A194QAG6_PAPXU</name>
<gene>
    <name evidence="1" type="ORF">RR46_09670</name>
</gene>
<keyword evidence="2" id="KW-1185">Reference proteome</keyword>